<sequence>MGIWGHPKGVIISDVGLNKVLISFEDSRKGSQISKGGPWNIRGYLLNMHPWLGNKSASEIRTRAKRVNRARAIDGFEFEEYPDNQELHNEPEDNYSKESSEKTVYEKEAKKRESGNLREEEIGVE</sequence>
<gene>
    <name evidence="2" type="ORF">PIB30_054794</name>
</gene>
<comment type="caution">
    <text evidence="2">The sequence shown here is derived from an EMBL/GenBank/DDBJ whole genome shotgun (WGS) entry which is preliminary data.</text>
</comment>
<evidence type="ECO:0008006" key="4">
    <source>
        <dbReference type="Google" id="ProtNLM"/>
    </source>
</evidence>
<dbReference type="Proteomes" id="UP001341840">
    <property type="component" value="Unassembled WGS sequence"/>
</dbReference>
<feature type="region of interest" description="Disordered" evidence="1">
    <location>
        <begin position="79"/>
        <end position="125"/>
    </location>
</feature>
<protein>
    <recommendedName>
        <fullName evidence="4">DUF4283 domain-containing protein</fullName>
    </recommendedName>
</protein>
<reference evidence="2 3" key="1">
    <citation type="journal article" date="2023" name="Plants (Basel)">
        <title>Bridging the Gap: Combining Genomics and Transcriptomics Approaches to Understand Stylosanthes scabra, an Orphan Legume from the Brazilian Caatinga.</title>
        <authorList>
            <person name="Ferreira-Neto J.R.C."/>
            <person name="da Silva M.D."/>
            <person name="Binneck E."/>
            <person name="de Melo N.F."/>
            <person name="da Silva R.H."/>
            <person name="de Melo A.L.T.M."/>
            <person name="Pandolfi V."/>
            <person name="Bustamante F.O."/>
            <person name="Brasileiro-Vidal A.C."/>
            <person name="Benko-Iseppon A.M."/>
        </authorList>
    </citation>
    <scope>NUCLEOTIDE SEQUENCE [LARGE SCALE GENOMIC DNA]</scope>
    <source>
        <tissue evidence="2">Leaves</tissue>
    </source>
</reference>
<proteinExistence type="predicted"/>
<accession>A0ABU6TL86</accession>
<keyword evidence="3" id="KW-1185">Reference proteome</keyword>
<evidence type="ECO:0000313" key="2">
    <source>
        <dbReference type="EMBL" id="MED6148623.1"/>
    </source>
</evidence>
<feature type="compositionally biased region" description="Basic and acidic residues" evidence="1">
    <location>
        <begin position="85"/>
        <end position="125"/>
    </location>
</feature>
<evidence type="ECO:0000256" key="1">
    <source>
        <dbReference type="SAM" id="MobiDB-lite"/>
    </source>
</evidence>
<organism evidence="2 3">
    <name type="scientific">Stylosanthes scabra</name>
    <dbReference type="NCBI Taxonomy" id="79078"/>
    <lineage>
        <taxon>Eukaryota</taxon>
        <taxon>Viridiplantae</taxon>
        <taxon>Streptophyta</taxon>
        <taxon>Embryophyta</taxon>
        <taxon>Tracheophyta</taxon>
        <taxon>Spermatophyta</taxon>
        <taxon>Magnoliopsida</taxon>
        <taxon>eudicotyledons</taxon>
        <taxon>Gunneridae</taxon>
        <taxon>Pentapetalae</taxon>
        <taxon>rosids</taxon>
        <taxon>fabids</taxon>
        <taxon>Fabales</taxon>
        <taxon>Fabaceae</taxon>
        <taxon>Papilionoideae</taxon>
        <taxon>50 kb inversion clade</taxon>
        <taxon>dalbergioids sensu lato</taxon>
        <taxon>Dalbergieae</taxon>
        <taxon>Pterocarpus clade</taxon>
        <taxon>Stylosanthes</taxon>
    </lineage>
</organism>
<dbReference type="EMBL" id="JASCZI010091042">
    <property type="protein sequence ID" value="MED6148623.1"/>
    <property type="molecule type" value="Genomic_DNA"/>
</dbReference>
<evidence type="ECO:0000313" key="3">
    <source>
        <dbReference type="Proteomes" id="UP001341840"/>
    </source>
</evidence>
<name>A0ABU6TL86_9FABA</name>